<protein>
    <submittedName>
        <fullName evidence="1">Uncharacterized protein</fullName>
    </submittedName>
</protein>
<accession>A0ABZ2AC00</accession>
<organism evidence="1 2">
    <name type="scientific">Streptomyces niveus</name>
    <name type="common">Streptomyces spheroides</name>
    <dbReference type="NCBI Taxonomy" id="193462"/>
    <lineage>
        <taxon>Bacteria</taxon>
        <taxon>Bacillati</taxon>
        <taxon>Actinomycetota</taxon>
        <taxon>Actinomycetes</taxon>
        <taxon>Kitasatosporales</taxon>
        <taxon>Streptomycetaceae</taxon>
        <taxon>Streptomyces</taxon>
    </lineage>
</organism>
<sequence>MTAVEDDQDELGQLVRGQAEKRAAAGDVAFVGELGVRPARRPDGRRIAVLAATDTDQGVF</sequence>
<name>A0ABZ2AC00_STRNV</name>
<gene>
    <name evidence="1" type="ORF">OG442_34490</name>
</gene>
<reference evidence="1" key="1">
    <citation type="submission" date="2022-10" db="EMBL/GenBank/DDBJ databases">
        <title>The complete genomes of actinobacterial strains from the NBC collection.</title>
        <authorList>
            <person name="Joergensen T.S."/>
            <person name="Alvarez Arevalo M."/>
            <person name="Sterndorff E.B."/>
            <person name="Faurdal D."/>
            <person name="Vuksanovic O."/>
            <person name="Mourched A.-S."/>
            <person name="Charusanti P."/>
            <person name="Shaw S."/>
            <person name="Blin K."/>
            <person name="Weber T."/>
        </authorList>
    </citation>
    <scope>NUCLEOTIDE SEQUENCE</scope>
    <source>
        <strain evidence="1">NBC_01432</strain>
    </source>
</reference>
<evidence type="ECO:0000313" key="2">
    <source>
        <dbReference type="Proteomes" id="UP001432209"/>
    </source>
</evidence>
<dbReference type="EMBL" id="CP109495">
    <property type="protein sequence ID" value="WUX56227.1"/>
    <property type="molecule type" value="Genomic_DNA"/>
</dbReference>
<evidence type="ECO:0000313" key="1">
    <source>
        <dbReference type="EMBL" id="WUX56227.1"/>
    </source>
</evidence>
<proteinExistence type="predicted"/>
<dbReference type="RefSeq" id="WP_329080689.1">
    <property type="nucleotide sequence ID" value="NZ_CP109393.1"/>
</dbReference>
<dbReference type="Proteomes" id="UP001432209">
    <property type="component" value="Chromosome"/>
</dbReference>
<keyword evidence="2" id="KW-1185">Reference proteome</keyword>